<dbReference type="AlphaFoldDB" id="A0A163MD09"/>
<protein>
    <submittedName>
        <fullName evidence="3">Uncharacterized protein</fullName>
    </submittedName>
</protein>
<dbReference type="InParanoid" id="A0A163MD09"/>
<dbReference type="PANTHER" id="PTHR14187:SF5">
    <property type="entry name" value="HEAT SHOCK 70 KDA PROTEIN 12A"/>
    <property type="match status" value="1"/>
</dbReference>
<dbReference type="Gene3D" id="3.30.420.40">
    <property type="match status" value="2"/>
</dbReference>
<dbReference type="SUPFAM" id="SSF53067">
    <property type="entry name" value="Actin-like ATPase domain"/>
    <property type="match status" value="2"/>
</dbReference>
<evidence type="ECO:0000256" key="2">
    <source>
        <dbReference type="ARBA" id="ARBA00022840"/>
    </source>
</evidence>
<dbReference type="Pfam" id="PF00012">
    <property type="entry name" value="HSP70"/>
    <property type="match status" value="1"/>
</dbReference>
<dbReference type="InterPro" id="IPR013126">
    <property type="entry name" value="Hsp_70_fam"/>
</dbReference>
<dbReference type="GO" id="GO:0140662">
    <property type="term" value="F:ATP-dependent protein folding chaperone"/>
    <property type="evidence" value="ECO:0007669"/>
    <property type="project" value="InterPro"/>
</dbReference>
<evidence type="ECO:0000313" key="3">
    <source>
        <dbReference type="EMBL" id="SAM03639.1"/>
    </source>
</evidence>
<keyword evidence="1" id="KW-0547">Nucleotide-binding</keyword>
<organism evidence="3">
    <name type="scientific">Absidia glauca</name>
    <name type="common">Pin mould</name>
    <dbReference type="NCBI Taxonomy" id="4829"/>
    <lineage>
        <taxon>Eukaryota</taxon>
        <taxon>Fungi</taxon>
        <taxon>Fungi incertae sedis</taxon>
        <taxon>Mucoromycota</taxon>
        <taxon>Mucoromycotina</taxon>
        <taxon>Mucoromycetes</taxon>
        <taxon>Mucorales</taxon>
        <taxon>Cunninghamellaceae</taxon>
        <taxon>Absidia</taxon>
    </lineage>
</organism>
<keyword evidence="2" id="KW-0067">ATP-binding</keyword>
<keyword evidence="4" id="KW-1185">Reference proteome</keyword>
<dbReference type="PANTHER" id="PTHR14187">
    <property type="entry name" value="ALPHA KINASE/ELONGATION FACTOR 2 KINASE"/>
    <property type="match status" value="1"/>
</dbReference>
<reference evidence="3" key="1">
    <citation type="submission" date="2016-04" db="EMBL/GenBank/DDBJ databases">
        <authorList>
            <person name="Evans L.H."/>
            <person name="Alamgir A."/>
            <person name="Owens N."/>
            <person name="Weber N.D."/>
            <person name="Virtaneva K."/>
            <person name="Barbian K."/>
            <person name="Babar A."/>
            <person name="Rosenke K."/>
        </authorList>
    </citation>
    <scope>NUCLEOTIDE SEQUENCE [LARGE SCALE GENOMIC DNA]</scope>
    <source>
        <strain evidence="3">CBS 101.48</strain>
    </source>
</reference>
<dbReference type="EMBL" id="LT554210">
    <property type="protein sequence ID" value="SAM03639.1"/>
    <property type="molecule type" value="Genomic_DNA"/>
</dbReference>
<accession>A0A163MD09</accession>
<name>A0A163MD09_ABSGL</name>
<gene>
    <name evidence="3" type="primary">ABSGL_09481.1 scaffold 11253</name>
</gene>
<dbReference type="Proteomes" id="UP000078561">
    <property type="component" value="Unassembled WGS sequence"/>
</dbReference>
<dbReference type="OrthoDB" id="2963168at2759"/>
<dbReference type="InterPro" id="IPR043129">
    <property type="entry name" value="ATPase_NBD"/>
</dbReference>
<dbReference type="OMA" id="RAMWIRK"/>
<proteinExistence type="predicted"/>
<dbReference type="Gene3D" id="3.90.640.10">
    <property type="entry name" value="Actin, Chain A, domain 4"/>
    <property type="match status" value="1"/>
</dbReference>
<dbReference type="GO" id="GO:0005524">
    <property type="term" value="F:ATP binding"/>
    <property type="evidence" value="ECO:0007669"/>
    <property type="project" value="UniProtKB-KW"/>
</dbReference>
<dbReference type="STRING" id="4829.A0A163MD09"/>
<evidence type="ECO:0000313" key="4">
    <source>
        <dbReference type="Proteomes" id="UP000078561"/>
    </source>
</evidence>
<evidence type="ECO:0000256" key="1">
    <source>
        <dbReference type="ARBA" id="ARBA00022741"/>
    </source>
</evidence>
<sequence>MDTAPPFRLSDYPVVIGIDFGTTYSGAAYGITTSENEVCDISTWPKQRAYRYPKLYNPETLKLTHWGSAVRAECNKNNLKQQYVLLQQFKLFLDDTLGDVLRVPDGFKVIEIIADYLREFHAHVVSEMRKGFAHQFEGRYRYCLTVPAMWSDRAKQMMREASILAGIIDKDDHHDRLMLISEPEAAAIYCEKACDQFSMEDGDEFMICDAGGGTLDLIVFNVKMDANGNRKFQESAKGMGKSCGSVFIDKKMRKLLKSKLNKVTSGRVPVHALENMMEHFIEKLKPSFDGTEDQYLELPMNAGLTEHTMPSIGLGDGMLRFSLEELKAKVYEPVVKEVLELVHKQKAEVPNLKAIFMVGGFGSSQYLYSRVHEEFDPLNIKVSVRVPRYWYGIDITAPFNELLDPPEYKITNPDGSIRCDHRFSVFVKRGQPLGKNYSRKSLSYYVQLIASNVLIGLDIDKCTSKRYTTYYPRHTACTFYAGNTDDEPRYVVQEGVRKVFDFEIPMPRLPDAMPGDPVELTINMYFGEVELRVEAIIKDKTYQVVCNFNV</sequence>